<evidence type="ECO:0008006" key="15">
    <source>
        <dbReference type="Google" id="ProtNLM"/>
    </source>
</evidence>
<keyword evidence="5 9" id="KW-0798">TonB box</keyword>
<organism evidence="13 14">
    <name type="scientific">Polaribacter filamentus</name>
    <dbReference type="NCBI Taxonomy" id="53483"/>
    <lineage>
        <taxon>Bacteria</taxon>
        <taxon>Pseudomonadati</taxon>
        <taxon>Bacteroidota</taxon>
        <taxon>Flavobacteriia</taxon>
        <taxon>Flavobacteriales</taxon>
        <taxon>Flavobacteriaceae</taxon>
    </lineage>
</organism>
<keyword evidence="7 8" id="KW-0998">Cell outer membrane</keyword>
<evidence type="ECO:0000256" key="1">
    <source>
        <dbReference type="ARBA" id="ARBA00004571"/>
    </source>
</evidence>
<dbReference type="NCBIfam" id="TIGR04056">
    <property type="entry name" value="OMP_RagA_SusC"/>
    <property type="match status" value="1"/>
</dbReference>
<sequence>MKINSYKMIVRKILLFLMVLCFTGVFAQQKIVKGIVVSSDGSPLPSASVIERGTSNGTETDFDGNFSITVTNESSILKVAYLGYTTKEIPVQNKTYLKITLSEDANTLNEIVVIGYGSINQKNVTGAVGKVNSTLLRDLPDVSFQNKLAGKLAGVSISQTTGAPGGNSSIRIRGTGSISGGNDPLIVIDGFIVSNDNNSSSTQGSRQGSTNVSENSQNPLSNLNPNDIEDVQVLKDAAAAAIYGSRGANGVIIITTKRGKEGKPVFSLNISSGIQTVSKTYDMMDAYEYAEQNYIARRNAGTLANYPSALIPYLNDEPGLTNTDWQAALFRPAAMDIYDFSLKGGSKKTKYYISANYTNQDGIIVGSGYKRYSLRVNLDTEINDRLKIGVNINPSLAVSDLVPSEGPYFVDGVVNLALLSIPTEPIYNPDGSFNFNQNTASGSGPFVNPIAIANLYDDELKQTRILVGSNLDYDFTKNFKFKTQIGLDFGSWNRDIYRPSTIEYRGVAGPSNPTARNFSTQKYNWLWENTLTYSNTFSENHNVNALFGYSVQKDLRERSGLIATDFQNDLVQTINTNNNTIQSAFSAKDEWSIISYFSRLMYDYKGKYLLSASFRRDGSSRFGANSKWGDFSSVSLGWRISDEAFFKNDLVNDFKLRASYGERGNNQIGNYSGIARLGSSNYVFDDNIVNGLAPINSSNAGLTWEKNSEFNYGLDLAFLNNKIVINADYFISTTKDLLFNIPVPGSSGTPGGNSLQNIGSIENRGFELGITNNARIGDFKITTNANISSIKNKILSFGLNNDPIILNGSRAETSIAQIGQPIGSFYGYNVKGVFTTQEQLNNSAQWVGGGSFIGDFMFEDVNNDGVINADDRKIIGNYIPDYTFGITTRMEYKNIDFSLAIQGKQNFEVLHTSQRYLGNMETFSNYRSDSFNNAYISSDNPGNGQVYRPNASPTGGNANISSYHVEDGSYVRIQNITLGYSFDSKILGSLGNLQSFRVYATAVNPFTFTNYPGYNPDVNSRPNNALTQGEDYGTYPLAKNFLVGLNLSF</sequence>
<keyword evidence="4 8" id="KW-0812">Transmembrane</keyword>
<dbReference type="InterPro" id="IPR039426">
    <property type="entry name" value="TonB-dep_rcpt-like"/>
</dbReference>
<comment type="similarity">
    <text evidence="8 9">Belongs to the TonB-dependent receptor family.</text>
</comment>
<feature type="region of interest" description="Disordered" evidence="10">
    <location>
        <begin position="197"/>
        <end position="226"/>
    </location>
</feature>
<dbReference type="InterPro" id="IPR023996">
    <property type="entry name" value="TonB-dep_OMP_SusC/RagA"/>
</dbReference>
<evidence type="ECO:0000313" key="14">
    <source>
        <dbReference type="Proteomes" id="UP000239522"/>
    </source>
</evidence>
<dbReference type="InterPro" id="IPR036942">
    <property type="entry name" value="Beta-barrel_TonB_sf"/>
</dbReference>
<dbReference type="Gene3D" id="2.40.170.20">
    <property type="entry name" value="TonB-dependent receptor, beta-barrel domain"/>
    <property type="match status" value="1"/>
</dbReference>
<evidence type="ECO:0000256" key="4">
    <source>
        <dbReference type="ARBA" id="ARBA00022692"/>
    </source>
</evidence>
<dbReference type="GO" id="GO:0009279">
    <property type="term" value="C:cell outer membrane"/>
    <property type="evidence" value="ECO:0007669"/>
    <property type="project" value="UniProtKB-SubCell"/>
</dbReference>
<dbReference type="Gene3D" id="2.60.40.1120">
    <property type="entry name" value="Carboxypeptidase-like, regulatory domain"/>
    <property type="match status" value="1"/>
</dbReference>
<feature type="domain" description="TonB-dependent receptor plug" evidence="12">
    <location>
        <begin position="121"/>
        <end position="251"/>
    </location>
</feature>
<evidence type="ECO:0000313" key="13">
    <source>
        <dbReference type="EMBL" id="PQB08979.1"/>
    </source>
</evidence>
<dbReference type="AlphaFoldDB" id="A0A2S7L223"/>
<keyword evidence="3 8" id="KW-1134">Transmembrane beta strand</keyword>
<dbReference type="Gene3D" id="2.170.130.10">
    <property type="entry name" value="TonB-dependent receptor, plug domain"/>
    <property type="match status" value="1"/>
</dbReference>
<comment type="caution">
    <text evidence="13">The sequence shown here is derived from an EMBL/GenBank/DDBJ whole genome shotgun (WGS) entry which is preliminary data.</text>
</comment>
<dbReference type="InterPro" id="IPR012910">
    <property type="entry name" value="Plug_dom"/>
</dbReference>
<evidence type="ECO:0000256" key="3">
    <source>
        <dbReference type="ARBA" id="ARBA00022452"/>
    </source>
</evidence>
<dbReference type="NCBIfam" id="TIGR04057">
    <property type="entry name" value="SusC_RagA_signa"/>
    <property type="match status" value="1"/>
</dbReference>
<evidence type="ECO:0000256" key="10">
    <source>
        <dbReference type="SAM" id="MobiDB-lite"/>
    </source>
</evidence>
<dbReference type="SUPFAM" id="SSF56935">
    <property type="entry name" value="Porins"/>
    <property type="match status" value="1"/>
</dbReference>
<reference evidence="13 14" key="1">
    <citation type="submission" date="2016-11" db="EMBL/GenBank/DDBJ databases">
        <title>Trade-off between light-utilization and light-protection in marine flavobacteria.</title>
        <authorList>
            <person name="Kumagai Y."/>
        </authorList>
    </citation>
    <scope>NUCLEOTIDE SEQUENCE [LARGE SCALE GENOMIC DNA]</scope>
    <source>
        <strain evidence="13 14">ATCC 700397</strain>
    </source>
</reference>
<dbReference type="Pfam" id="PF13715">
    <property type="entry name" value="CarbopepD_reg_2"/>
    <property type="match status" value="1"/>
</dbReference>
<dbReference type="SUPFAM" id="SSF49464">
    <property type="entry name" value="Carboxypeptidase regulatory domain-like"/>
    <property type="match status" value="1"/>
</dbReference>
<dbReference type="Pfam" id="PF07715">
    <property type="entry name" value="Plug"/>
    <property type="match status" value="1"/>
</dbReference>
<proteinExistence type="inferred from homology"/>
<dbReference type="PROSITE" id="PS52016">
    <property type="entry name" value="TONB_DEPENDENT_REC_3"/>
    <property type="match status" value="1"/>
</dbReference>
<evidence type="ECO:0000256" key="6">
    <source>
        <dbReference type="ARBA" id="ARBA00023136"/>
    </source>
</evidence>
<dbReference type="InterPro" id="IPR008969">
    <property type="entry name" value="CarboxyPept-like_regulatory"/>
</dbReference>
<keyword evidence="6 8" id="KW-0472">Membrane</keyword>
<dbReference type="EMBL" id="MQUA01000004">
    <property type="protein sequence ID" value="PQB08979.1"/>
    <property type="molecule type" value="Genomic_DNA"/>
</dbReference>
<evidence type="ECO:0000259" key="11">
    <source>
        <dbReference type="Pfam" id="PF00593"/>
    </source>
</evidence>
<keyword evidence="2 8" id="KW-0813">Transport</keyword>
<evidence type="ECO:0000256" key="8">
    <source>
        <dbReference type="PROSITE-ProRule" id="PRU01360"/>
    </source>
</evidence>
<evidence type="ECO:0000256" key="5">
    <source>
        <dbReference type="ARBA" id="ARBA00023077"/>
    </source>
</evidence>
<feature type="domain" description="TonB-dependent receptor-like beta-barrel" evidence="11">
    <location>
        <begin position="430"/>
        <end position="810"/>
    </location>
</feature>
<evidence type="ECO:0000256" key="7">
    <source>
        <dbReference type="ARBA" id="ARBA00023237"/>
    </source>
</evidence>
<dbReference type="Proteomes" id="UP000239522">
    <property type="component" value="Unassembled WGS sequence"/>
</dbReference>
<keyword evidence="14" id="KW-1185">Reference proteome</keyword>
<evidence type="ECO:0000256" key="2">
    <source>
        <dbReference type="ARBA" id="ARBA00022448"/>
    </source>
</evidence>
<accession>A0A2S7L223</accession>
<gene>
    <name evidence="13" type="ORF">BST83_01100</name>
</gene>
<dbReference type="InterPro" id="IPR023997">
    <property type="entry name" value="TonB-dep_OMP_SusC/RagA_CS"/>
</dbReference>
<evidence type="ECO:0000259" key="12">
    <source>
        <dbReference type="Pfam" id="PF07715"/>
    </source>
</evidence>
<comment type="subcellular location">
    <subcellularLocation>
        <location evidence="1 8">Cell outer membrane</location>
        <topology evidence="1 8">Multi-pass membrane protein</topology>
    </subcellularLocation>
</comment>
<name>A0A2S7L223_9FLAO</name>
<dbReference type="InterPro" id="IPR000531">
    <property type="entry name" value="Beta-barrel_TonB"/>
</dbReference>
<dbReference type="Pfam" id="PF00593">
    <property type="entry name" value="TonB_dep_Rec_b-barrel"/>
    <property type="match status" value="1"/>
</dbReference>
<protein>
    <recommendedName>
        <fullName evidence="15">SusC/RagA family TonB-linked outer membrane protein</fullName>
    </recommendedName>
</protein>
<dbReference type="OrthoDB" id="9768177at2"/>
<dbReference type="InterPro" id="IPR037066">
    <property type="entry name" value="Plug_dom_sf"/>
</dbReference>
<evidence type="ECO:0000256" key="9">
    <source>
        <dbReference type="RuleBase" id="RU003357"/>
    </source>
</evidence>